<sequence length="331" mass="36591">MRWLPVLLSLALPFGSFAAKKSASSVDRFEEFHTKAVAAATPIKLDDKAYKKLTTAPRDYTAAVLLTAMDNRFGCQLCREFQPEWELLGKSWTKGDKKGESRLIFGTLDFADGRDTFVSLGLQTAPVLLLFQPTTGPHAVSTVEPLRYDFTNGPQVAEQVHSWIARQMPDRPQPAVKRPINYILWITSTVSLLGAVAVGFKVWPYVLPVVQNRNVWATLTIIMILACTGGHMFNQIRRVPYVSGDGKGNINYFTGGFQNQLGIETQIVGFIYGALSFMVIALILRAPRQADKNFQQGLVIALSAGVFLLYGGLLAIFRIKNGGYPFALPPF</sequence>
<keyword evidence="5 10" id="KW-0732">Signal</keyword>
<evidence type="ECO:0000313" key="12">
    <source>
        <dbReference type="Proteomes" id="UP000030651"/>
    </source>
</evidence>
<organism evidence="11 12">
    <name type="scientific">Pestalotiopsis fici (strain W106-1 / CGMCC3.15140)</name>
    <dbReference type="NCBI Taxonomy" id="1229662"/>
    <lineage>
        <taxon>Eukaryota</taxon>
        <taxon>Fungi</taxon>
        <taxon>Dikarya</taxon>
        <taxon>Ascomycota</taxon>
        <taxon>Pezizomycotina</taxon>
        <taxon>Sordariomycetes</taxon>
        <taxon>Xylariomycetidae</taxon>
        <taxon>Amphisphaeriales</taxon>
        <taxon>Sporocadaceae</taxon>
        <taxon>Pestalotiopsis</taxon>
    </lineage>
</organism>
<evidence type="ECO:0000256" key="7">
    <source>
        <dbReference type="ARBA" id="ARBA00022989"/>
    </source>
</evidence>
<evidence type="ECO:0000256" key="4">
    <source>
        <dbReference type="ARBA" id="ARBA00022692"/>
    </source>
</evidence>
<evidence type="ECO:0000256" key="5">
    <source>
        <dbReference type="ARBA" id="ARBA00022729"/>
    </source>
</evidence>
<evidence type="ECO:0000256" key="2">
    <source>
        <dbReference type="ARBA" id="ARBA00004477"/>
    </source>
</evidence>
<dbReference type="FunCoup" id="W3X8B2">
    <property type="interactions" value="249"/>
</dbReference>
<evidence type="ECO:0000256" key="8">
    <source>
        <dbReference type="ARBA" id="ARBA00023136"/>
    </source>
</evidence>
<dbReference type="Proteomes" id="UP000030651">
    <property type="component" value="Unassembled WGS sequence"/>
</dbReference>
<feature type="transmembrane region" description="Helical" evidence="9">
    <location>
        <begin position="267"/>
        <end position="286"/>
    </location>
</feature>
<dbReference type="STRING" id="1229662.W3X8B2"/>
<keyword evidence="4 9" id="KW-0812">Transmembrane</keyword>
<evidence type="ECO:0000256" key="1">
    <source>
        <dbReference type="ARBA" id="ARBA00002791"/>
    </source>
</evidence>
<dbReference type="Pfam" id="PF04756">
    <property type="entry name" value="OST3_OST6"/>
    <property type="match status" value="1"/>
</dbReference>
<dbReference type="AlphaFoldDB" id="W3X8B2"/>
<keyword evidence="8 9" id="KW-0472">Membrane</keyword>
<feature type="transmembrane region" description="Helical" evidence="9">
    <location>
        <begin position="182"/>
        <end position="203"/>
    </location>
</feature>
<evidence type="ECO:0000256" key="10">
    <source>
        <dbReference type="SAM" id="SignalP"/>
    </source>
</evidence>
<dbReference type="eggNOG" id="KOG2603">
    <property type="taxonomic scope" value="Eukaryota"/>
</dbReference>
<evidence type="ECO:0008006" key="13">
    <source>
        <dbReference type="Google" id="ProtNLM"/>
    </source>
</evidence>
<dbReference type="Gene3D" id="3.40.30.10">
    <property type="entry name" value="Glutaredoxin"/>
    <property type="match status" value="1"/>
</dbReference>
<dbReference type="GO" id="GO:0018279">
    <property type="term" value="P:protein N-linked glycosylation via asparagine"/>
    <property type="evidence" value="ECO:0007669"/>
    <property type="project" value="TreeGrafter"/>
</dbReference>
<dbReference type="OMA" id="VLFGMYS"/>
<evidence type="ECO:0000256" key="6">
    <source>
        <dbReference type="ARBA" id="ARBA00022824"/>
    </source>
</evidence>
<gene>
    <name evidence="11" type="ORF">PFICI_06428</name>
</gene>
<comment type="similarity">
    <text evidence="3">Belongs to the OST3/OST6 family.</text>
</comment>
<dbReference type="InParanoid" id="W3X8B2"/>
<name>W3X8B2_PESFW</name>
<dbReference type="FunFam" id="3.40.30.10:FF:000302">
    <property type="entry name" value="Oligosaccharyl transferase subunit (Gamma), putative"/>
    <property type="match status" value="1"/>
</dbReference>
<feature type="signal peptide" evidence="10">
    <location>
        <begin position="1"/>
        <end position="18"/>
    </location>
</feature>
<reference evidence="12" key="1">
    <citation type="journal article" date="2015" name="BMC Genomics">
        <title>Genomic and transcriptomic analysis of the endophytic fungus Pestalotiopsis fici reveals its lifestyle and high potential for synthesis of natural products.</title>
        <authorList>
            <person name="Wang X."/>
            <person name="Zhang X."/>
            <person name="Liu L."/>
            <person name="Xiang M."/>
            <person name="Wang W."/>
            <person name="Sun X."/>
            <person name="Che Y."/>
            <person name="Guo L."/>
            <person name="Liu G."/>
            <person name="Guo L."/>
            <person name="Wang C."/>
            <person name="Yin W.B."/>
            <person name="Stadler M."/>
            <person name="Zhang X."/>
            <person name="Liu X."/>
        </authorList>
    </citation>
    <scope>NUCLEOTIDE SEQUENCE [LARGE SCALE GENOMIC DNA]</scope>
    <source>
        <strain evidence="12">W106-1 / CGMCC3.15140</strain>
    </source>
</reference>
<proteinExistence type="inferred from homology"/>
<keyword evidence="12" id="KW-1185">Reference proteome</keyword>
<feature type="transmembrane region" description="Helical" evidence="9">
    <location>
        <begin position="298"/>
        <end position="319"/>
    </location>
</feature>
<dbReference type="PANTHER" id="PTHR12692:SF0">
    <property type="entry name" value="GH11935P"/>
    <property type="match status" value="1"/>
</dbReference>
<dbReference type="OrthoDB" id="67566at2759"/>
<dbReference type="GO" id="GO:0008250">
    <property type="term" value="C:oligosaccharyltransferase complex"/>
    <property type="evidence" value="ECO:0007669"/>
    <property type="project" value="TreeGrafter"/>
</dbReference>
<dbReference type="GeneID" id="19271441"/>
<evidence type="ECO:0000256" key="3">
    <source>
        <dbReference type="ARBA" id="ARBA00009561"/>
    </source>
</evidence>
<dbReference type="PANTHER" id="PTHR12692">
    <property type="entry name" value="DOLICHYL-DIPHOSPHOOLIGOSACCHARIDE--PROTEIN GLYCOSYLTRANSFERASE-RELATED"/>
    <property type="match status" value="1"/>
</dbReference>
<dbReference type="RefSeq" id="XP_007833200.1">
    <property type="nucleotide sequence ID" value="XM_007835009.1"/>
</dbReference>
<keyword evidence="7 9" id="KW-1133">Transmembrane helix</keyword>
<feature type="chain" id="PRO_5004835530" description="Magnesium transporter protein 1" evidence="10">
    <location>
        <begin position="19"/>
        <end position="331"/>
    </location>
</feature>
<feature type="transmembrane region" description="Helical" evidence="9">
    <location>
        <begin position="215"/>
        <end position="233"/>
    </location>
</feature>
<dbReference type="InterPro" id="IPR021149">
    <property type="entry name" value="OligosaccharylTrfase_OST3/OST6"/>
</dbReference>
<keyword evidence="6" id="KW-0256">Endoplasmic reticulum</keyword>
<dbReference type="EMBL" id="KI912112">
    <property type="protein sequence ID" value="ETS81426.1"/>
    <property type="molecule type" value="Genomic_DNA"/>
</dbReference>
<dbReference type="HOGENOM" id="CLU_052855_1_1_1"/>
<protein>
    <recommendedName>
        <fullName evidence="13">Magnesium transporter protein 1</fullName>
    </recommendedName>
</protein>
<comment type="function">
    <text evidence="1">Subunit of the oligosaccharyl transferase (OST) complex that catalyzes the initial transfer of a defined glycan (Glc(3)Man(9)GlcNAc(2) in eukaryotes) from the lipid carrier dolichol-pyrophosphate to an asparagine residue within an Asn-X-Ser/Thr consensus motif in nascent polypeptide chains, the first step in protein N-glycosylation. N-glycosylation occurs cotranslationally and the complex associates with the Sec61 complex at the channel-forming translocon complex that mediates protein translocation across the endoplasmic reticulum (ER). All subunits are required for a maximal enzyme activity.</text>
</comment>
<dbReference type="KEGG" id="pfy:PFICI_06428"/>
<comment type="subcellular location">
    <subcellularLocation>
        <location evidence="2">Endoplasmic reticulum membrane</location>
        <topology evidence="2">Multi-pass membrane protein</topology>
    </subcellularLocation>
</comment>
<evidence type="ECO:0000313" key="11">
    <source>
        <dbReference type="EMBL" id="ETS81426.1"/>
    </source>
</evidence>
<accession>W3X8B2</accession>
<evidence type="ECO:0000256" key="9">
    <source>
        <dbReference type="SAM" id="Phobius"/>
    </source>
</evidence>